<evidence type="ECO:0000256" key="1">
    <source>
        <dbReference type="SAM" id="MobiDB-lite"/>
    </source>
</evidence>
<dbReference type="EMBL" id="JAWQEG010000902">
    <property type="protein sequence ID" value="KAK3884269.1"/>
    <property type="molecule type" value="Genomic_DNA"/>
</dbReference>
<feature type="region of interest" description="Disordered" evidence="1">
    <location>
        <begin position="42"/>
        <end position="104"/>
    </location>
</feature>
<evidence type="ECO:0000313" key="2">
    <source>
        <dbReference type="EMBL" id="KAK3884269.1"/>
    </source>
</evidence>
<dbReference type="Proteomes" id="UP001286313">
    <property type="component" value="Unassembled WGS sequence"/>
</dbReference>
<accession>A0AAE1G2T3</accession>
<feature type="compositionally biased region" description="Polar residues" evidence="1">
    <location>
        <begin position="95"/>
        <end position="104"/>
    </location>
</feature>
<comment type="caution">
    <text evidence="2">The sequence shown here is derived from an EMBL/GenBank/DDBJ whole genome shotgun (WGS) entry which is preliminary data.</text>
</comment>
<dbReference type="AlphaFoldDB" id="A0AAE1G2T3"/>
<feature type="compositionally biased region" description="Polar residues" evidence="1">
    <location>
        <begin position="42"/>
        <end position="70"/>
    </location>
</feature>
<feature type="compositionally biased region" description="Low complexity" evidence="1">
    <location>
        <begin position="1"/>
        <end position="11"/>
    </location>
</feature>
<protein>
    <submittedName>
        <fullName evidence="2">Uncharacterized protein</fullName>
    </submittedName>
</protein>
<feature type="region of interest" description="Disordered" evidence="1">
    <location>
        <begin position="1"/>
        <end position="29"/>
    </location>
</feature>
<name>A0AAE1G2T3_PETCI</name>
<proteinExistence type="predicted"/>
<sequence>MTPHNQQHLTPFPQPTPPSPHQHYTDPIHSMYTSITQQLQSLSNKVDTISTPQPTLLHQWTTPSQQTSHSPYFPLPTQHQQQWAPPLRKPPPTTHRVTPHNSQR</sequence>
<keyword evidence="3" id="KW-1185">Reference proteome</keyword>
<gene>
    <name evidence="2" type="ORF">Pcinc_011434</name>
</gene>
<evidence type="ECO:0000313" key="3">
    <source>
        <dbReference type="Proteomes" id="UP001286313"/>
    </source>
</evidence>
<organism evidence="2 3">
    <name type="scientific">Petrolisthes cinctipes</name>
    <name type="common">Flat porcelain crab</name>
    <dbReference type="NCBI Taxonomy" id="88211"/>
    <lineage>
        <taxon>Eukaryota</taxon>
        <taxon>Metazoa</taxon>
        <taxon>Ecdysozoa</taxon>
        <taxon>Arthropoda</taxon>
        <taxon>Crustacea</taxon>
        <taxon>Multicrustacea</taxon>
        <taxon>Malacostraca</taxon>
        <taxon>Eumalacostraca</taxon>
        <taxon>Eucarida</taxon>
        <taxon>Decapoda</taxon>
        <taxon>Pleocyemata</taxon>
        <taxon>Anomura</taxon>
        <taxon>Galatheoidea</taxon>
        <taxon>Porcellanidae</taxon>
        <taxon>Petrolisthes</taxon>
    </lineage>
</organism>
<reference evidence="2" key="1">
    <citation type="submission" date="2023-10" db="EMBL/GenBank/DDBJ databases">
        <title>Genome assemblies of two species of porcelain crab, Petrolisthes cinctipes and Petrolisthes manimaculis (Anomura: Porcellanidae).</title>
        <authorList>
            <person name="Angst P."/>
        </authorList>
    </citation>
    <scope>NUCLEOTIDE SEQUENCE</scope>
    <source>
        <strain evidence="2">PB745_01</strain>
        <tissue evidence="2">Gill</tissue>
    </source>
</reference>